<dbReference type="InterPro" id="IPR001672">
    <property type="entry name" value="G6P_Isomerase"/>
</dbReference>
<dbReference type="GO" id="GO:0006094">
    <property type="term" value="P:gluconeogenesis"/>
    <property type="evidence" value="ECO:0007669"/>
    <property type="project" value="UniProtKB-UniRule"/>
</dbReference>
<dbReference type="PROSITE" id="PS00174">
    <property type="entry name" value="P_GLUCOSE_ISOMERASE_2"/>
    <property type="match status" value="1"/>
</dbReference>
<evidence type="ECO:0000256" key="6">
    <source>
        <dbReference type="ARBA" id="ARBA00023235"/>
    </source>
</evidence>
<name>A0A0R2A0I4_9LACO</name>
<protein>
    <recommendedName>
        <fullName evidence="8">Glucose-6-phosphate isomerase</fullName>
        <shortName evidence="8">GPI</shortName>
        <ecNumber evidence="8">5.3.1.9</ecNumber>
    </recommendedName>
    <alternativeName>
        <fullName evidence="8">Phosphoglucose isomerase</fullName>
        <shortName evidence="8">PGI</shortName>
    </alternativeName>
    <alternativeName>
        <fullName evidence="8">Phosphohexose isomerase</fullName>
        <shortName evidence="8">PHI</shortName>
    </alternativeName>
</protein>
<dbReference type="AlphaFoldDB" id="A0A0R2A0I4"/>
<sequence length="449" mass="49290">MTHISFDSSSLKTFVHDNELGELQAMVNAADDQLRQGTGAGADYIDWLHLPTDYDKDEFARIKKAATKIQSDSKVLVVIGIGGSYLGARAAIDFLNTAFFQAQKDEDRPAPQILFAGNSLSSSYVYDMINLIGDRDFSVNVISKSGTTTEPSIAFRIFKQLLIKKYGEAGAKTRIYATTDRQKGALKTEADAEGYESFVIPDGVGGRYSVLTAVGLLPIAAAGADIDQLMAGARAAENDYSNPDLSQNEAYQYAAYRNILYRKGYTTELLENYEPTMTMFAEWWKQLAGESEGKDQKGIYPSSANFSTDLHSLGQYIQEGQRNLMETVVKVGQPVHDVEIPSEDTDLDGLGYLEGKTMDFVNAKAYQAVVLAHVDGGVPVMTVNIPQQDEFTLGYLIYFFEVAIGISGYLNGINPFNQPGVEAYKTNMFGLLGKPGFEEIGDKLRARLN</sequence>
<dbReference type="Proteomes" id="UP000051733">
    <property type="component" value="Unassembled WGS sequence"/>
</dbReference>
<dbReference type="GO" id="GO:0097367">
    <property type="term" value="F:carbohydrate derivative binding"/>
    <property type="evidence" value="ECO:0007669"/>
    <property type="project" value="InterPro"/>
</dbReference>
<evidence type="ECO:0000256" key="3">
    <source>
        <dbReference type="ARBA" id="ARBA00022432"/>
    </source>
</evidence>
<dbReference type="InterPro" id="IPR018189">
    <property type="entry name" value="Phosphoglucose_isomerase_CS"/>
</dbReference>
<keyword evidence="6 8" id="KW-0413">Isomerase</keyword>
<dbReference type="PROSITE" id="PS00765">
    <property type="entry name" value="P_GLUCOSE_ISOMERASE_1"/>
    <property type="match status" value="1"/>
</dbReference>
<dbReference type="EMBL" id="AYYY01000063">
    <property type="protein sequence ID" value="KRM60528.1"/>
    <property type="molecule type" value="Genomic_DNA"/>
</dbReference>
<dbReference type="UniPathway" id="UPA00138"/>
<dbReference type="GO" id="GO:0006096">
    <property type="term" value="P:glycolytic process"/>
    <property type="evidence" value="ECO:0007669"/>
    <property type="project" value="UniProtKB-UniRule"/>
</dbReference>
<dbReference type="FunFam" id="3.40.50.10490:FF:000015">
    <property type="entry name" value="Glucose-6-phosphate isomerase"/>
    <property type="match status" value="1"/>
</dbReference>
<evidence type="ECO:0000313" key="10">
    <source>
        <dbReference type="EMBL" id="KRM60528.1"/>
    </source>
</evidence>
<dbReference type="PANTHER" id="PTHR11469:SF1">
    <property type="entry name" value="GLUCOSE-6-PHOSPHATE ISOMERASE"/>
    <property type="match status" value="1"/>
</dbReference>
<evidence type="ECO:0000256" key="1">
    <source>
        <dbReference type="ARBA" id="ARBA00004926"/>
    </source>
</evidence>
<organism evidence="10 11">
    <name type="scientific">Paucilactobacillus vaccinostercus DSM 20634</name>
    <dbReference type="NCBI Taxonomy" id="1423813"/>
    <lineage>
        <taxon>Bacteria</taxon>
        <taxon>Bacillati</taxon>
        <taxon>Bacillota</taxon>
        <taxon>Bacilli</taxon>
        <taxon>Lactobacillales</taxon>
        <taxon>Lactobacillaceae</taxon>
        <taxon>Paucilactobacillus</taxon>
    </lineage>
</organism>
<dbReference type="InterPro" id="IPR035476">
    <property type="entry name" value="SIS_PGI_1"/>
</dbReference>
<comment type="similarity">
    <text evidence="2 8 9">Belongs to the GPI family.</text>
</comment>
<keyword evidence="11" id="KW-1185">Reference proteome</keyword>
<comment type="pathway">
    <text evidence="1 8 9">Carbohydrate degradation; glycolysis; D-glyceraldehyde 3-phosphate and glycerone phosphate from D-glucose: step 2/4.</text>
</comment>
<evidence type="ECO:0000256" key="4">
    <source>
        <dbReference type="ARBA" id="ARBA00022490"/>
    </source>
</evidence>
<evidence type="ECO:0000256" key="7">
    <source>
        <dbReference type="ARBA" id="ARBA00029321"/>
    </source>
</evidence>
<keyword evidence="3 8" id="KW-0312">Gluconeogenesis</keyword>
<dbReference type="EC" id="5.3.1.9" evidence="8"/>
<dbReference type="GO" id="GO:0051156">
    <property type="term" value="P:glucose 6-phosphate metabolic process"/>
    <property type="evidence" value="ECO:0007669"/>
    <property type="project" value="TreeGrafter"/>
</dbReference>
<keyword evidence="4 8" id="KW-0963">Cytoplasm</keyword>
<comment type="pathway">
    <text evidence="8">Carbohydrate biosynthesis; gluconeogenesis.</text>
</comment>
<dbReference type="PROSITE" id="PS51463">
    <property type="entry name" value="P_GLUCOSE_ISOMERASE_3"/>
    <property type="match status" value="1"/>
</dbReference>
<comment type="subcellular location">
    <subcellularLocation>
        <location evidence="8">Cytoplasm</location>
    </subcellularLocation>
</comment>
<dbReference type="GO" id="GO:0004347">
    <property type="term" value="F:glucose-6-phosphate isomerase activity"/>
    <property type="evidence" value="ECO:0007669"/>
    <property type="project" value="UniProtKB-UniRule"/>
</dbReference>
<dbReference type="NCBIfam" id="NF010697">
    <property type="entry name" value="PRK14097.1"/>
    <property type="match status" value="1"/>
</dbReference>
<reference evidence="10 11" key="1">
    <citation type="journal article" date="2015" name="Genome Announc.">
        <title>Expanding the biotechnology potential of lactobacilli through comparative genomics of 213 strains and associated genera.</title>
        <authorList>
            <person name="Sun Z."/>
            <person name="Harris H.M."/>
            <person name="McCann A."/>
            <person name="Guo C."/>
            <person name="Argimon S."/>
            <person name="Zhang W."/>
            <person name="Yang X."/>
            <person name="Jeffery I.B."/>
            <person name="Cooney J.C."/>
            <person name="Kagawa T.F."/>
            <person name="Liu W."/>
            <person name="Song Y."/>
            <person name="Salvetti E."/>
            <person name="Wrobel A."/>
            <person name="Rasinkangas P."/>
            <person name="Parkhill J."/>
            <person name="Rea M.C."/>
            <person name="O'Sullivan O."/>
            <person name="Ritari J."/>
            <person name="Douillard F.P."/>
            <person name="Paul Ross R."/>
            <person name="Yang R."/>
            <person name="Briner A.E."/>
            <person name="Felis G.E."/>
            <person name="de Vos W.M."/>
            <person name="Barrangou R."/>
            <person name="Klaenhammer T.R."/>
            <person name="Caufield P.W."/>
            <person name="Cui Y."/>
            <person name="Zhang H."/>
            <person name="O'Toole P.W."/>
        </authorList>
    </citation>
    <scope>NUCLEOTIDE SEQUENCE [LARGE SCALE GENOMIC DNA]</scope>
    <source>
        <strain evidence="10 11">DSM 20634</strain>
    </source>
</reference>
<comment type="caution">
    <text evidence="10">The sequence shown here is derived from an EMBL/GenBank/DDBJ whole genome shotgun (WGS) entry which is preliminary data.</text>
</comment>
<dbReference type="CDD" id="cd05015">
    <property type="entry name" value="SIS_PGI_1"/>
    <property type="match status" value="1"/>
</dbReference>
<evidence type="ECO:0000313" key="11">
    <source>
        <dbReference type="Proteomes" id="UP000051733"/>
    </source>
</evidence>
<gene>
    <name evidence="8" type="primary">pgi</name>
    <name evidence="10" type="ORF">FC26_GL000618</name>
</gene>
<comment type="catalytic activity">
    <reaction evidence="7 8 9">
        <text>alpha-D-glucose 6-phosphate = beta-D-fructose 6-phosphate</text>
        <dbReference type="Rhea" id="RHEA:11816"/>
        <dbReference type="ChEBI" id="CHEBI:57634"/>
        <dbReference type="ChEBI" id="CHEBI:58225"/>
        <dbReference type="EC" id="5.3.1.9"/>
    </reaction>
</comment>
<dbReference type="Gene3D" id="3.40.50.10490">
    <property type="entry name" value="Glucose-6-phosphate isomerase like protein, domain 1"/>
    <property type="match status" value="2"/>
</dbReference>
<dbReference type="STRING" id="1423813.FC26_GL000618"/>
<dbReference type="SUPFAM" id="SSF53697">
    <property type="entry name" value="SIS domain"/>
    <property type="match status" value="1"/>
</dbReference>
<evidence type="ECO:0000256" key="5">
    <source>
        <dbReference type="ARBA" id="ARBA00023152"/>
    </source>
</evidence>
<comment type="function">
    <text evidence="8">Catalyzes the reversible isomerization of glucose-6-phosphate to fructose-6-phosphate.</text>
</comment>
<evidence type="ECO:0000256" key="2">
    <source>
        <dbReference type="ARBA" id="ARBA00006604"/>
    </source>
</evidence>
<evidence type="ECO:0000256" key="9">
    <source>
        <dbReference type="RuleBase" id="RU000612"/>
    </source>
</evidence>
<dbReference type="PANTHER" id="PTHR11469">
    <property type="entry name" value="GLUCOSE-6-PHOSPHATE ISOMERASE"/>
    <property type="match status" value="1"/>
</dbReference>
<dbReference type="PRINTS" id="PR00662">
    <property type="entry name" value="G6PISOMERASE"/>
</dbReference>
<dbReference type="PATRIC" id="fig|1423813.3.peg.629"/>
<dbReference type="CDD" id="cd05016">
    <property type="entry name" value="SIS_PGI_2"/>
    <property type="match status" value="1"/>
</dbReference>
<dbReference type="RefSeq" id="WP_057780735.1">
    <property type="nucleotide sequence ID" value="NZ_AYYY01000063.1"/>
</dbReference>
<dbReference type="GO" id="GO:0005829">
    <property type="term" value="C:cytosol"/>
    <property type="evidence" value="ECO:0007669"/>
    <property type="project" value="TreeGrafter"/>
</dbReference>
<dbReference type="FunFam" id="3.40.50.10490:FF:000016">
    <property type="entry name" value="Glucose-6-phosphate isomerase"/>
    <property type="match status" value="1"/>
</dbReference>
<dbReference type="HAMAP" id="MF_00473">
    <property type="entry name" value="G6P_isomerase"/>
    <property type="match status" value="1"/>
</dbReference>
<accession>A0A0R2A0I4</accession>
<evidence type="ECO:0000256" key="8">
    <source>
        <dbReference type="HAMAP-Rule" id="MF_00473"/>
    </source>
</evidence>
<keyword evidence="5 8" id="KW-0324">Glycolysis</keyword>
<proteinExistence type="inferred from homology"/>
<dbReference type="Pfam" id="PF00342">
    <property type="entry name" value="PGI"/>
    <property type="match status" value="1"/>
</dbReference>
<dbReference type="OrthoDB" id="140919at2"/>
<feature type="active site" description="Proton donor" evidence="8">
    <location>
        <position position="290"/>
    </location>
</feature>
<dbReference type="InterPro" id="IPR035482">
    <property type="entry name" value="SIS_PGI_2"/>
</dbReference>
<dbReference type="GO" id="GO:0048029">
    <property type="term" value="F:monosaccharide binding"/>
    <property type="evidence" value="ECO:0007669"/>
    <property type="project" value="TreeGrafter"/>
</dbReference>
<comment type="caution">
    <text evidence="8">Lacks conserved residue(s) required for the propagation of feature annotation.</text>
</comment>
<dbReference type="InterPro" id="IPR046348">
    <property type="entry name" value="SIS_dom_sf"/>
</dbReference>
<dbReference type="UniPathway" id="UPA00109">
    <property type="reaction ID" value="UER00181"/>
</dbReference>
<feature type="active site" evidence="8">
    <location>
        <position position="425"/>
    </location>
</feature>